<dbReference type="AlphaFoldDB" id="A0A644Z7C9"/>
<comment type="caution">
    <text evidence="1">The sequence shown here is derived from an EMBL/GenBank/DDBJ whole genome shotgun (WGS) entry which is preliminary data.</text>
</comment>
<protein>
    <submittedName>
        <fullName evidence="1">Uncharacterized protein</fullName>
    </submittedName>
</protein>
<organism evidence="1">
    <name type="scientific">bioreactor metagenome</name>
    <dbReference type="NCBI Taxonomy" id="1076179"/>
    <lineage>
        <taxon>unclassified sequences</taxon>
        <taxon>metagenomes</taxon>
        <taxon>ecological metagenomes</taxon>
    </lineage>
</organism>
<proteinExistence type="predicted"/>
<gene>
    <name evidence="1" type="ORF">SDC9_82505</name>
</gene>
<sequence length="99" mass="10883">MDMGVTEILLFIMGIPNSFSVASTVSTKCSDNLAILSYIFILDFSPSESAQSRSEMPIVIVLMSNLSSSTILTVSSMFLDLIISSIPRTFCQKYLPVEF</sequence>
<accession>A0A644Z7C9</accession>
<reference evidence="1" key="1">
    <citation type="submission" date="2019-08" db="EMBL/GenBank/DDBJ databases">
        <authorList>
            <person name="Kucharzyk K."/>
            <person name="Murdoch R.W."/>
            <person name="Higgins S."/>
            <person name="Loffler F."/>
        </authorList>
    </citation>
    <scope>NUCLEOTIDE SEQUENCE</scope>
</reference>
<name>A0A644Z7C9_9ZZZZ</name>
<evidence type="ECO:0000313" key="1">
    <source>
        <dbReference type="EMBL" id="MPM35911.1"/>
    </source>
</evidence>
<dbReference type="EMBL" id="VSSQ01007434">
    <property type="protein sequence ID" value="MPM35911.1"/>
    <property type="molecule type" value="Genomic_DNA"/>
</dbReference>